<dbReference type="AlphaFoldDB" id="A0A9P4NCE4"/>
<proteinExistence type="predicted"/>
<protein>
    <recommendedName>
        <fullName evidence="7">NACHT domain-containing protein</fullName>
    </recommendedName>
</protein>
<organism evidence="5 6">
    <name type="scientific">Lojkania enalia</name>
    <dbReference type="NCBI Taxonomy" id="147567"/>
    <lineage>
        <taxon>Eukaryota</taxon>
        <taxon>Fungi</taxon>
        <taxon>Dikarya</taxon>
        <taxon>Ascomycota</taxon>
        <taxon>Pezizomycotina</taxon>
        <taxon>Dothideomycetes</taxon>
        <taxon>Pleosporomycetidae</taxon>
        <taxon>Pleosporales</taxon>
        <taxon>Pleosporales incertae sedis</taxon>
        <taxon>Lojkania</taxon>
    </lineage>
</organism>
<name>A0A9P4NCE4_9PLEO</name>
<accession>A0A9P4NCE4</accession>
<evidence type="ECO:0000259" key="4">
    <source>
        <dbReference type="Pfam" id="PF24883"/>
    </source>
</evidence>
<evidence type="ECO:0000256" key="1">
    <source>
        <dbReference type="ARBA" id="ARBA00022737"/>
    </source>
</evidence>
<gene>
    <name evidence="5" type="ORF">CC78DRAFT_573824</name>
</gene>
<keyword evidence="6" id="KW-1185">Reference proteome</keyword>
<reference evidence="6" key="1">
    <citation type="journal article" date="2020" name="Stud. Mycol.">
        <title>101 Dothideomycetes genomes: A test case for predicting lifestyles and emergence of pathogens.</title>
        <authorList>
            <person name="Haridas S."/>
            <person name="Albert R."/>
            <person name="Binder M."/>
            <person name="Bloem J."/>
            <person name="LaButti K."/>
            <person name="Salamov A."/>
            <person name="Andreopoulos B."/>
            <person name="Baker S."/>
            <person name="Barry K."/>
            <person name="Bills G."/>
            <person name="Bluhm B."/>
            <person name="Cannon C."/>
            <person name="Castanera R."/>
            <person name="Culley D."/>
            <person name="Daum C."/>
            <person name="Ezra D."/>
            <person name="Gonzalez J."/>
            <person name="Henrissat B."/>
            <person name="Kuo A."/>
            <person name="Liang C."/>
            <person name="Lipzen A."/>
            <person name="Lutzoni F."/>
            <person name="Magnuson J."/>
            <person name="Mondo S."/>
            <person name="Nolan M."/>
            <person name="Ohm R."/>
            <person name="Pangilinan J."/>
            <person name="Park H.-J."/>
            <person name="Ramirez L."/>
            <person name="Alfaro M."/>
            <person name="Sun H."/>
            <person name="Tritt A."/>
            <person name="Yoshinaga Y."/>
            <person name="Zwiers L.-H."/>
            <person name="Turgeon B."/>
            <person name="Goodwin S."/>
            <person name="Spatafora J."/>
            <person name="Crous P."/>
            <person name="Grigoriev I."/>
        </authorList>
    </citation>
    <scope>NUCLEOTIDE SEQUENCE [LARGE SCALE GENOMIC DNA]</scope>
    <source>
        <strain evidence="6">CBS 304.66</strain>
    </source>
</reference>
<keyword evidence="1" id="KW-0677">Repeat</keyword>
<comment type="caution">
    <text evidence="5">The sequence shown here is derived from an EMBL/GenBank/DDBJ whole genome shotgun (WGS) entry which is preliminary data.</text>
</comment>
<sequence>MVGSHHQPAYSGITAALDEFQQVLSPDQTAQLRSFSSHAPTADDVVRLTQQVIQANASRKSRLFASRLQGLLSSVQQYCMIIDTCVGPNQIAALVWGSIKLVLLVSSNFAEYFDKLSRLVAQLSNYCPRFSEYKRLFPTSERLQQALSEFYSIVVKFCRKALGLIQEKGAKRYSKSLWKSFKLEFREIEESISEAKDEVTEELQLASEQEAQDFRRLLTAEVEENRILRTIQASEIQENKDFRSLQTLALQQSKARQIQKIMKDEGNLSARRSGFCDLFQAMTTQEAFTEHRHCAVKEPAVGFSKDQNSRTGLIREVQSTSGVTEFTTFSAQNETVVIYYFFDSSEKNSLKASTFLRSILHQTITLETLLPDSQRRLESLFESQIDQSEPATSELEQLFLHFYRKFNRAFLLIDGLDEADEVERRNVKSFLKEVAKMNGARILAITHAEMDMSTVFTRSSALHIQPEDLKDDIEVFIQSQIEKYSQDELSNCEPFILDLIKQKLIADAEGMFLWVDLQLKAILDDYEEHGGPDRIPDILEALPRKITDLYSFLLERLVKGADDRIERARRAFQWVIYSNRPLTLSELEEAISISPSQKTWQSPSSKLDISKLARLCGNLVDYDKANRTVSLAHHTVESFLLGCSGRQEVACFAIEENKAEQYIADICMTYLSFTDFHKALTRTSDTKHLHTMGYPVSLLGSIAPSFIRPWALSGVRGRRGRRRDQPVDPVNMLRTELSARQSKKTDPTFQTLEYCRSYWYDHSRYIALEDTKRVKIIENFVRSTHLRKEWIPWSSIEDNASLPFWNMFAWAVRNGHTVIFCIWKRVATEQESSYWNYLWREEGEKLFVSACESANLEQLEIMLGAKRVDDHADIL</sequence>
<evidence type="ECO:0000313" key="5">
    <source>
        <dbReference type="EMBL" id="KAF2270530.1"/>
    </source>
</evidence>
<feature type="domain" description="DUF7708" evidence="3">
    <location>
        <begin position="68"/>
        <end position="210"/>
    </location>
</feature>
<feature type="domain" description="Nephrocystin 3-like N-terminal" evidence="4">
    <location>
        <begin position="332"/>
        <end position="439"/>
    </location>
</feature>
<dbReference type="Pfam" id="PF24809">
    <property type="entry name" value="DUF7708"/>
    <property type="match status" value="1"/>
</dbReference>
<dbReference type="PANTHER" id="PTHR10039:SF14">
    <property type="entry name" value="NACHT DOMAIN-CONTAINING PROTEIN"/>
    <property type="match status" value="1"/>
</dbReference>
<dbReference type="OrthoDB" id="7464126at2759"/>
<dbReference type="InterPro" id="IPR056884">
    <property type="entry name" value="NPHP3-like_N"/>
</dbReference>
<dbReference type="Proteomes" id="UP000800093">
    <property type="component" value="Unassembled WGS sequence"/>
</dbReference>
<dbReference type="EMBL" id="ML986579">
    <property type="protein sequence ID" value="KAF2270530.1"/>
    <property type="molecule type" value="Genomic_DNA"/>
</dbReference>
<dbReference type="InterPro" id="IPR054471">
    <property type="entry name" value="GPIID_WHD"/>
</dbReference>
<feature type="domain" description="GPI inositol-deacylase winged helix" evidence="2">
    <location>
        <begin position="566"/>
        <end position="643"/>
    </location>
</feature>
<evidence type="ECO:0000259" key="3">
    <source>
        <dbReference type="Pfam" id="PF24809"/>
    </source>
</evidence>
<dbReference type="Pfam" id="PF24883">
    <property type="entry name" value="NPHP3_N"/>
    <property type="match status" value="1"/>
</dbReference>
<dbReference type="InterPro" id="IPR056125">
    <property type="entry name" value="DUF7708"/>
</dbReference>
<dbReference type="PANTHER" id="PTHR10039">
    <property type="entry name" value="AMELOGENIN"/>
    <property type="match status" value="1"/>
</dbReference>
<dbReference type="Pfam" id="PF22939">
    <property type="entry name" value="WHD_GPIID"/>
    <property type="match status" value="1"/>
</dbReference>
<evidence type="ECO:0000313" key="6">
    <source>
        <dbReference type="Proteomes" id="UP000800093"/>
    </source>
</evidence>
<evidence type="ECO:0000259" key="2">
    <source>
        <dbReference type="Pfam" id="PF22939"/>
    </source>
</evidence>
<evidence type="ECO:0008006" key="7">
    <source>
        <dbReference type="Google" id="ProtNLM"/>
    </source>
</evidence>